<name>A0A1W9ZQ16_MYCAI</name>
<gene>
    <name evidence="2" type="ORF">BST14_04090</name>
</gene>
<dbReference type="RefSeq" id="WP_083063297.1">
    <property type="nucleotide sequence ID" value="NZ_MVHG01000005.1"/>
</dbReference>
<dbReference type="Proteomes" id="UP000192707">
    <property type="component" value="Unassembled WGS sequence"/>
</dbReference>
<keyword evidence="3" id="KW-1185">Reference proteome</keyword>
<dbReference type="AlphaFoldDB" id="A0A1W9ZQ16"/>
<dbReference type="EMBL" id="MVHG01000005">
    <property type="protein sequence ID" value="ORA19914.1"/>
    <property type="molecule type" value="Genomic_DNA"/>
</dbReference>
<feature type="domain" description="PEP-utilising enzyme mobile" evidence="1">
    <location>
        <begin position="457"/>
        <end position="527"/>
    </location>
</feature>
<sequence length="540" mass="58785">MASLDLFADADNPVHGTSAPDAFWSSSNIGEAMPGVMTPLSWSIWATPAECSMREPFVSMGVLPLRERGVPADPADRTVNIFYGRVAGRVDFLTRMGDSLPGTTGARLAERIYGIVPPNHRPQRRRRRYPLIAVRSTVSFLTLPRILRKNEAETHRWWQARIGSVATMSYAQAVAGLAEARERFRRSVILDGQAVACVVQPAFEALSALIARTGVGDLSDLMSGHGEHAETAMVHDLWAASRGRLTVEDVVARHGYHGPNEGELSGRVWREDSAPLRSALAGWASMADDADPAILEQRKRTERLELESRLIATLPIAQRPLAHLVLWMTARAIPMRGVAKAAFLQSLDMARACSRRIGACLAEQGVLADAEDVFFLTVEELAARQGDWTDVVARRKERHRQYCAMDLPETWQGTPTAVAKASLGDITELHGVGASAGVVEGPVRVILDAADPDAEVEPGEILVTRMTDPSWASLMYVSSALVVDIGGTFNHAAIIARELGIPCIVNTKEGSRALRTGDYCRIDGTTGVVQILKRAQSSEY</sequence>
<dbReference type="InterPro" id="IPR051549">
    <property type="entry name" value="PEP_Utilizing_Enz"/>
</dbReference>
<dbReference type="InterPro" id="IPR008279">
    <property type="entry name" value="PEP-util_enz_mobile_dom"/>
</dbReference>
<evidence type="ECO:0000313" key="2">
    <source>
        <dbReference type="EMBL" id="ORA19914.1"/>
    </source>
</evidence>
<organism evidence="2 3">
    <name type="scientific">Mycobacterium arosiense ATCC BAA-1401 = DSM 45069</name>
    <dbReference type="NCBI Taxonomy" id="1265311"/>
    <lineage>
        <taxon>Bacteria</taxon>
        <taxon>Bacillati</taxon>
        <taxon>Actinomycetota</taxon>
        <taxon>Actinomycetes</taxon>
        <taxon>Mycobacteriales</taxon>
        <taxon>Mycobacteriaceae</taxon>
        <taxon>Mycobacterium</taxon>
        <taxon>Mycobacterium avium complex (MAC)</taxon>
    </lineage>
</organism>
<dbReference type="PANTHER" id="PTHR43615:SF1">
    <property type="entry name" value="PPDK_N DOMAIN-CONTAINING PROTEIN"/>
    <property type="match status" value="1"/>
</dbReference>
<dbReference type="OrthoDB" id="9765468at2"/>
<evidence type="ECO:0000313" key="3">
    <source>
        <dbReference type="Proteomes" id="UP000192707"/>
    </source>
</evidence>
<accession>A0A1W9ZQ16</accession>
<comment type="caution">
    <text evidence="2">The sequence shown here is derived from an EMBL/GenBank/DDBJ whole genome shotgun (WGS) entry which is preliminary data.</text>
</comment>
<reference evidence="2 3" key="1">
    <citation type="submission" date="2016-12" db="EMBL/GenBank/DDBJ databases">
        <title>The new phylogeny of genus Mycobacterium.</title>
        <authorList>
            <person name="Tortoli E."/>
            <person name="Trovato A."/>
            <person name="Cirillo D.M."/>
        </authorList>
    </citation>
    <scope>NUCLEOTIDE SEQUENCE [LARGE SCALE GENOMIC DNA]</scope>
    <source>
        <strain evidence="2 3">DSM 45069</strain>
    </source>
</reference>
<dbReference type="Gene3D" id="3.50.30.10">
    <property type="entry name" value="Phosphohistidine domain"/>
    <property type="match status" value="1"/>
</dbReference>
<protein>
    <recommendedName>
        <fullName evidence="1">PEP-utilising enzyme mobile domain-containing protein</fullName>
    </recommendedName>
</protein>
<proteinExistence type="predicted"/>
<dbReference type="SUPFAM" id="SSF52009">
    <property type="entry name" value="Phosphohistidine domain"/>
    <property type="match status" value="1"/>
</dbReference>
<evidence type="ECO:0000259" key="1">
    <source>
        <dbReference type="Pfam" id="PF00391"/>
    </source>
</evidence>
<dbReference type="GO" id="GO:0016772">
    <property type="term" value="F:transferase activity, transferring phosphorus-containing groups"/>
    <property type="evidence" value="ECO:0007669"/>
    <property type="project" value="InterPro"/>
</dbReference>
<dbReference type="Pfam" id="PF00391">
    <property type="entry name" value="PEP-utilizers"/>
    <property type="match status" value="1"/>
</dbReference>
<dbReference type="PANTHER" id="PTHR43615">
    <property type="entry name" value="PHOSPHOENOLPYRUVATE SYNTHASE-RELATED"/>
    <property type="match status" value="1"/>
</dbReference>
<dbReference type="InterPro" id="IPR036637">
    <property type="entry name" value="Phosphohistidine_dom_sf"/>
</dbReference>